<proteinExistence type="predicted"/>
<sequence length="220" mass="23567">ERAVGGGEQLSGSGPPESHPLRISCEDSGAGGGPGPSSAGGERRGHRRQQAPACRATTLLESLLLPGQHYLRTKLKHEKFQLFSICMFQLVISLIFLTSGTRGGGFCTISQRFLSAHTWTGFGGSPLCSPARCHGRPGHSTPPAGALRPTTLPADCSLSESQPPLFTCSPGAGQQCSPATPVKKMLKDSYNFKWNWGLNKCFVSLTDVVHEKIFPDFLLF</sequence>
<name>A0ABV0Q8K7_9TELE</name>
<dbReference type="EMBL" id="JAHRIN010001853">
    <property type="protein sequence ID" value="MEQ2192135.1"/>
    <property type="molecule type" value="Genomic_DNA"/>
</dbReference>
<feature type="transmembrane region" description="Helical" evidence="2">
    <location>
        <begin position="80"/>
        <end position="100"/>
    </location>
</feature>
<protein>
    <submittedName>
        <fullName evidence="3">Uncharacterized protein</fullName>
    </submittedName>
</protein>
<keyword evidence="2" id="KW-1133">Transmembrane helix</keyword>
<evidence type="ECO:0000313" key="3">
    <source>
        <dbReference type="EMBL" id="MEQ2192135.1"/>
    </source>
</evidence>
<feature type="non-terminal residue" evidence="3">
    <location>
        <position position="1"/>
    </location>
</feature>
<comment type="caution">
    <text evidence="3">The sequence shown here is derived from an EMBL/GenBank/DDBJ whole genome shotgun (WGS) entry which is preliminary data.</text>
</comment>
<dbReference type="Proteomes" id="UP001434883">
    <property type="component" value="Unassembled WGS sequence"/>
</dbReference>
<reference evidence="3 4" key="1">
    <citation type="submission" date="2021-06" db="EMBL/GenBank/DDBJ databases">
        <authorList>
            <person name="Palmer J.M."/>
        </authorList>
    </citation>
    <scope>NUCLEOTIDE SEQUENCE [LARGE SCALE GENOMIC DNA]</scope>
    <source>
        <strain evidence="3 4">XC_2019</strain>
        <tissue evidence="3">Muscle</tissue>
    </source>
</reference>
<accession>A0ABV0Q8K7</accession>
<evidence type="ECO:0000256" key="2">
    <source>
        <dbReference type="SAM" id="Phobius"/>
    </source>
</evidence>
<keyword evidence="4" id="KW-1185">Reference proteome</keyword>
<keyword evidence="2" id="KW-0812">Transmembrane</keyword>
<evidence type="ECO:0000256" key="1">
    <source>
        <dbReference type="SAM" id="MobiDB-lite"/>
    </source>
</evidence>
<organism evidence="3 4">
    <name type="scientific">Xenoophorus captivus</name>
    <dbReference type="NCBI Taxonomy" id="1517983"/>
    <lineage>
        <taxon>Eukaryota</taxon>
        <taxon>Metazoa</taxon>
        <taxon>Chordata</taxon>
        <taxon>Craniata</taxon>
        <taxon>Vertebrata</taxon>
        <taxon>Euteleostomi</taxon>
        <taxon>Actinopterygii</taxon>
        <taxon>Neopterygii</taxon>
        <taxon>Teleostei</taxon>
        <taxon>Neoteleostei</taxon>
        <taxon>Acanthomorphata</taxon>
        <taxon>Ovalentaria</taxon>
        <taxon>Atherinomorphae</taxon>
        <taxon>Cyprinodontiformes</taxon>
        <taxon>Goodeidae</taxon>
        <taxon>Xenoophorus</taxon>
    </lineage>
</organism>
<feature type="region of interest" description="Disordered" evidence="1">
    <location>
        <begin position="1"/>
        <end position="52"/>
    </location>
</feature>
<gene>
    <name evidence="3" type="ORF">XENOCAPTIV_007496</name>
</gene>
<evidence type="ECO:0000313" key="4">
    <source>
        <dbReference type="Proteomes" id="UP001434883"/>
    </source>
</evidence>
<keyword evidence="2" id="KW-0472">Membrane</keyword>